<proteinExistence type="inferred from homology"/>
<organism evidence="9">
    <name type="scientific">Magnetococcus massalia (strain MO-1)</name>
    <dbReference type="NCBI Taxonomy" id="451514"/>
    <lineage>
        <taxon>Bacteria</taxon>
        <taxon>Pseudomonadati</taxon>
        <taxon>Pseudomonadota</taxon>
        <taxon>Magnetococcia</taxon>
        <taxon>Magnetococcales</taxon>
        <taxon>Magnetococcaceae</taxon>
        <taxon>Magnetococcus</taxon>
    </lineage>
</organism>
<evidence type="ECO:0000256" key="4">
    <source>
        <dbReference type="ARBA" id="ARBA00022982"/>
    </source>
</evidence>
<gene>
    <name evidence="9" type="primary">trxC</name>
    <name evidence="9" type="ORF">MAGMO_3161</name>
</gene>
<dbReference type="EMBL" id="LO017727">
    <property type="protein sequence ID" value="CRH07302.1"/>
    <property type="molecule type" value="Genomic_DNA"/>
</dbReference>
<feature type="domain" description="Thioredoxin" evidence="8">
    <location>
        <begin position="34"/>
        <end position="148"/>
    </location>
</feature>
<dbReference type="InterPro" id="IPR005746">
    <property type="entry name" value="Thioredoxin"/>
</dbReference>
<dbReference type="PANTHER" id="PTHR45663:SF11">
    <property type="entry name" value="GEO12009P1"/>
    <property type="match status" value="1"/>
</dbReference>
<dbReference type="Gene3D" id="2.30.30.380">
    <property type="entry name" value="Zn-finger domain of Sec23/24"/>
    <property type="match status" value="1"/>
</dbReference>
<dbReference type="AlphaFoldDB" id="A0A1S7LK08"/>
<sequence>MTESLLAECPECGATNRIPTAKAGHGARCGKCQEPLPLVGPDFPVTVGETDFHEQVLHSQLPVLVDFWAPWCGPCRQMSPLLSDFAREMAGKVKVVKINTDENRILANQFSIRSIPALMLFNHGQLKDQLSGSMSYSGLKDWVSRILGTA</sequence>
<protein>
    <recommendedName>
        <fullName evidence="7">Thioredoxin</fullName>
    </recommendedName>
</protein>
<evidence type="ECO:0000256" key="5">
    <source>
        <dbReference type="ARBA" id="ARBA00023157"/>
    </source>
</evidence>
<reference evidence="9" key="1">
    <citation type="submission" date="2015-04" db="EMBL/GenBank/DDBJ databases">
        <authorList>
            <person name="Syromyatnikov M.Y."/>
            <person name="Popov V.N."/>
        </authorList>
    </citation>
    <scope>NUCLEOTIDE SEQUENCE</scope>
    <source>
        <strain evidence="9">MO-1</strain>
    </source>
</reference>
<keyword evidence="6" id="KW-0676">Redox-active center</keyword>
<dbReference type="InterPro" id="IPR049299">
    <property type="entry name" value="Thio2_N"/>
</dbReference>
<evidence type="ECO:0000256" key="6">
    <source>
        <dbReference type="ARBA" id="ARBA00023284"/>
    </source>
</evidence>
<keyword evidence="9" id="KW-0560">Oxidoreductase</keyword>
<keyword evidence="3" id="KW-0479">Metal-binding</keyword>
<dbReference type="Gene3D" id="3.40.30.10">
    <property type="entry name" value="Glutaredoxin"/>
    <property type="match status" value="1"/>
</dbReference>
<dbReference type="PANTHER" id="PTHR45663">
    <property type="entry name" value="GEO12009P1"/>
    <property type="match status" value="1"/>
</dbReference>
<keyword evidence="4" id="KW-0249">Electron transport</keyword>
<dbReference type="GO" id="GO:0015035">
    <property type="term" value="F:protein-disulfide reductase activity"/>
    <property type="evidence" value="ECO:0007669"/>
    <property type="project" value="UniProtKB-UniRule"/>
</dbReference>
<dbReference type="Pfam" id="PF21352">
    <property type="entry name" value="Zn_ribbon_Thio2"/>
    <property type="match status" value="1"/>
</dbReference>
<dbReference type="FunFam" id="3.40.30.10:FF:000001">
    <property type="entry name" value="Thioredoxin"/>
    <property type="match status" value="1"/>
</dbReference>
<dbReference type="InterPro" id="IPR036249">
    <property type="entry name" value="Thioredoxin-like_sf"/>
</dbReference>
<dbReference type="PRINTS" id="PR00421">
    <property type="entry name" value="THIOREDOXIN"/>
</dbReference>
<evidence type="ECO:0000256" key="3">
    <source>
        <dbReference type="ARBA" id="ARBA00022723"/>
    </source>
</evidence>
<evidence type="ECO:0000259" key="8">
    <source>
        <dbReference type="PROSITE" id="PS51352"/>
    </source>
</evidence>
<accession>A0A1S7LK08</accession>
<dbReference type="CDD" id="cd02947">
    <property type="entry name" value="TRX_family"/>
    <property type="match status" value="1"/>
</dbReference>
<name>A0A1S7LK08_MAGMO</name>
<dbReference type="InterPro" id="IPR017937">
    <property type="entry name" value="Thioredoxin_CS"/>
</dbReference>
<evidence type="ECO:0000256" key="7">
    <source>
        <dbReference type="NCBIfam" id="TIGR01068"/>
    </source>
</evidence>
<dbReference type="NCBIfam" id="TIGR01068">
    <property type="entry name" value="thioredoxin"/>
    <property type="match status" value="1"/>
</dbReference>
<keyword evidence="5" id="KW-1015">Disulfide bond</keyword>
<dbReference type="GO" id="GO:0046872">
    <property type="term" value="F:metal ion binding"/>
    <property type="evidence" value="ECO:0007669"/>
    <property type="project" value="UniProtKB-KW"/>
</dbReference>
<dbReference type="GO" id="GO:0005737">
    <property type="term" value="C:cytoplasm"/>
    <property type="evidence" value="ECO:0007669"/>
    <property type="project" value="TreeGrafter"/>
</dbReference>
<evidence type="ECO:0000256" key="2">
    <source>
        <dbReference type="ARBA" id="ARBA00022448"/>
    </source>
</evidence>
<dbReference type="NCBIfam" id="NF008229">
    <property type="entry name" value="PRK10996.1"/>
    <property type="match status" value="1"/>
</dbReference>
<evidence type="ECO:0000256" key="1">
    <source>
        <dbReference type="ARBA" id="ARBA00008987"/>
    </source>
</evidence>
<dbReference type="SUPFAM" id="SSF52833">
    <property type="entry name" value="Thioredoxin-like"/>
    <property type="match status" value="1"/>
</dbReference>
<dbReference type="Pfam" id="PF00085">
    <property type="entry name" value="Thioredoxin"/>
    <property type="match status" value="1"/>
</dbReference>
<evidence type="ECO:0000313" key="9">
    <source>
        <dbReference type="EMBL" id="CRH07302.1"/>
    </source>
</evidence>
<comment type="similarity">
    <text evidence="1">Belongs to the thioredoxin family.</text>
</comment>
<dbReference type="PROSITE" id="PS00194">
    <property type="entry name" value="THIOREDOXIN_1"/>
    <property type="match status" value="1"/>
</dbReference>
<dbReference type="PROSITE" id="PS51352">
    <property type="entry name" value="THIOREDOXIN_2"/>
    <property type="match status" value="1"/>
</dbReference>
<keyword evidence="2" id="KW-0813">Transport</keyword>
<dbReference type="InterPro" id="IPR013766">
    <property type="entry name" value="Thioredoxin_domain"/>
</dbReference>